<feature type="transmembrane region" description="Helical" evidence="5">
    <location>
        <begin position="348"/>
        <end position="366"/>
    </location>
</feature>
<name>A0A6J5Y6E4_PRUAR</name>
<evidence type="ECO:0000256" key="3">
    <source>
        <dbReference type="ARBA" id="ARBA00022989"/>
    </source>
</evidence>
<evidence type="ECO:0000256" key="2">
    <source>
        <dbReference type="ARBA" id="ARBA00022692"/>
    </source>
</evidence>
<dbReference type="EMBL" id="CAEKKB010000008">
    <property type="protein sequence ID" value="CAB4321706.1"/>
    <property type="molecule type" value="Genomic_DNA"/>
</dbReference>
<evidence type="ECO:0000256" key="5">
    <source>
        <dbReference type="SAM" id="Phobius"/>
    </source>
</evidence>
<dbReference type="SUPFAM" id="SSF111352">
    <property type="entry name" value="Ammonium transporter"/>
    <property type="match status" value="1"/>
</dbReference>
<dbReference type="GO" id="GO:0005886">
    <property type="term" value="C:plasma membrane"/>
    <property type="evidence" value="ECO:0007669"/>
    <property type="project" value="TreeGrafter"/>
</dbReference>
<organism evidence="7 8">
    <name type="scientific">Prunus armeniaca</name>
    <name type="common">Apricot</name>
    <name type="synonym">Armeniaca vulgaris</name>
    <dbReference type="NCBI Taxonomy" id="36596"/>
    <lineage>
        <taxon>Eukaryota</taxon>
        <taxon>Viridiplantae</taxon>
        <taxon>Streptophyta</taxon>
        <taxon>Embryophyta</taxon>
        <taxon>Tracheophyta</taxon>
        <taxon>Spermatophyta</taxon>
        <taxon>Magnoliopsida</taxon>
        <taxon>eudicotyledons</taxon>
        <taxon>Gunneridae</taxon>
        <taxon>Pentapetalae</taxon>
        <taxon>rosids</taxon>
        <taxon>fabids</taxon>
        <taxon>Rosales</taxon>
        <taxon>Rosaceae</taxon>
        <taxon>Amygdaloideae</taxon>
        <taxon>Amygdaleae</taxon>
        <taxon>Prunus</taxon>
    </lineage>
</organism>
<dbReference type="Proteomes" id="UP000507245">
    <property type="component" value="Unassembled WGS sequence"/>
</dbReference>
<keyword evidence="8" id="KW-1185">Reference proteome</keyword>
<dbReference type="PANTHER" id="PTHR11730:SF94">
    <property type="entry name" value="AMMONIUM TRANSPORTER"/>
    <property type="match status" value="1"/>
</dbReference>
<dbReference type="InterPro" id="IPR011990">
    <property type="entry name" value="TPR-like_helical_dom_sf"/>
</dbReference>
<protein>
    <recommendedName>
        <fullName evidence="6">Ammonium transporter AmtB-like domain-containing protein</fullName>
    </recommendedName>
</protein>
<evidence type="ECO:0000313" key="8">
    <source>
        <dbReference type="Proteomes" id="UP000507245"/>
    </source>
</evidence>
<dbReference type="GO" id="GO:0008519">
    <property type="term" value="F:ammonium channel activity"/>
    <property type="evidence" value="ECO:0007669"/>
    <property type="project" value="InterPro"/>
</dbReference>
<comment type="subcellular location">
    <subcellularLocation>
        <location evidence="1">Membrane</location>
        <topology evidence="1">Multi-pass membrane protein</topology>
    </subcellularLocation>
</comment>
<reference evidence="8" key="1">
    <citation type="journal article" date="2020" name="Genome Biol.">
        <title>Gamete binning: chromosome-level and haplotype-resolved genome assembly enabled by high-throughput single-cell sequencing of gamete genomes.</title>
        <authorList>
            <person name="Campoy J.A."/>
            <person name="Sun H."/>
            <person name="Goel M."/>
            <person name="Jiao W.-B."/>
            <person name="Folz-Donahue K."/>
            <person name="Wang N."/>
            <person name="Rubio M."/>
            <person name="Liu C."/>
            <person name="Kukat C."/>
            <person name="Ruiz D."/>
            <person name="Huettel B."/>
            <person name="Schneeberger K."/>
        </authorList>
    </citation>
    <scope>NUCLEOTIDE SEQUENCE [LARGE SCALE GENOMIC DNA]</scope>
    <source>
        <strain evidence="8">cv. Rojo Pasion</strain>
    </source>
</reference>
<evidence type="ECO:0000256" key="4">
    <source>
        <dbReference type="ARBA" id="ARBA00023136"/>
    </source>
</evidence>
<dbReference type="OrthoDB" id="420195at2759"/>
<dbReference type="Gene3D" id="1.25.40.10">
    <property type="entry name" value="Tetratricopeptide repeat domain"/>
    <property type="match status" value="1"/>
</dbReference>
<dbReference type="InterPro" id="IPR029020">
    <property type="entry name" value="Ammonium/urea_transptr"/>
</dbReference>
<dbReference type="AlphaFoldDB" id="A0A6J5Y6E4"/>
<dbReference type="PANTHER" id="PTHR11730">
    <property type="entry name" value="AMMONIUM TRANSPORTER"/>
    <property type="match status" value="1"/>
</dbReference>
<keyword evidence="3 5" id="KW-1133">Transmembrane helix</keyword>
<accession>A0A6J5Y6E4</accession>
<feature type="domain" description="Ammonium transporter AmtB-like" evidence="6">
    <location>
        <begin position="203"/>
        <end position="328"/>
    </location>
</feature>
<feature type="transmembrane region" description="Helical" evidence="5">
    <location>
        <begin position="240"/>
        <end position="260"/>
    </location>
</feature>
<proteinExistence type="predicted"/>
<keyword evidence="4 5" id="KW-0472">Membrane</keyword>
<dbReference type="SUPFAM" id="SSF48452">
    <property type="entry name" value="TPR-like"/>
    <property type="match status" value="1"/>
</dbReference>
<dbReference type="InterPro" id="IPR024041">
    <property type="entry name" value="NH4_transpt_AmtB-like_dom"/>
</dbReference>
<sequence length="449" mass="48928">MALLMEKGSEPQTESERDDLDAIAALKQNTAIELKDKGNEYVKMGKKHFADAIDCYTGAINRQALSDSDTSLLFSNRVHVNLLLGNYRRALTDAEYSIKLCSINVKALCRASKACFALNLLPESTLHCQNGLKHDPSNEELKKLLRQIESKKMEHEQREAQVSKAISEAKDLVSTIEKNCPPFSWDQEHDYTREAVELYYEVGSGVVHLVGGIAGLWGALIEGPCIGRFDHEGRSVAMRGHSGTLVVLGTFLLWFGWYGFNAGSFLNILKAYGESGSYYGQWSAIGRTAVTTTMARCSAALTTLFGKRLLSGHWNLTDVCNGLLGGWVLMGCNKLAEKLKYDDPLEAALLHGGCGSWGIIFTALMGGGGKLLAAHLVQIVGFVSLTMGTLFFLLHKLKLLRISSEEEMAGMDVTSHGGLAYVYTDECNDPAMVKPGFAVSRTGPPSSAV</sequence>
<feature type="transmembrane region" description="Helical" evidence="5">
    <location>
        <begin position="198"/>
        <end position="220"/>
    </location>
</feature>
<evidence type="ECO:0000256" key="1">
    <source>
        <dbReference type="ARBA" id="ARBA00004141"/>
    </source>
</evidence>
<dbReference type="GO" id="GO:0097272">
    <property type="term" value="P:ammonium homeostasis"/>
    <property type="evidence" value="ECO:0007669"/>
    <property type="project" value="TreeGrafter"/>
</dbReference>
<gene>
    <name evidence="7" type="ORF">ORAREDHAP_LOCUS50940</name>
</gene>
<feature type="transmembrane region" description="Helical" evidence="5">
    <location>
        <begin position="372"/>
        <end position="394"/>
    </location>
</feature>
<evidence type="ECO:0000259" key="6">
    <source>
        <dbReference type="Pfam" id="PF00909"/>
    </source>
</evidence>
<keyword evidence="2 5" id="KW-0812">Transmembrane</keyword>
<evidence type="ECO:0000313" key="7">
    <source>
        <dbReference type="EMBL" id="CAB4321706.1"/>
    </source>
</evidence>
<dbReference type="Pfam" id="PF00909">
    <property type="entry name" value="Ammonium_transp"/>
    <property type="match status" value="1"/>
</dbReference>
<dbReference type="Gene3D" id="1.10.3430.10">
    <property type="entry name" value="Ammonium transporter AmtB like domains"/>
    <property type="match status" value="1"/>
</dbReference>